<evidence type="ECO:0000313" key="1">
    <source>
        <dbReference type="EMBL" id="EKN42863.1"/>
    </source>
</evidence>
<gene>
    <name evidence="1" type="ORF">CFSAN001627_04130</name>
</gene>
<reference evidence="1 2" key="1">
    <citation type="submission" date="2012-10" db="EMBL/GenBank/DDBJ databases">
        <authorList>
            <person name="Strain E.A."/>
            <person name="Brown E."/>
            <person name="Allard M.W."/>
            <person name="Gonzalez-Escalona N."/>
            <person name="Timme R."/>
        </authorList>
    </citation>
    <scope>NUCLEOTIDE SEQUENCE [LARGE SCALE GENOMIC DNA]</scope>
    <source>
        <strain evidence="1 2">CFSAN001627</strain>
    </source>
</reference>
<accession>M1ZZ25</accession>
<name>M1ZZ25_CLOBO</name>
<organism evidence="1 2">
    <name type="scientific">Clostridium botulinum CFSAN001627</name>
    <dbReference type="NCBI Taxonomy" id="1232189"/>
    <lineage>
        <taxon>Bacteria</taxon>
        <taxon>Bacillati</taxon>
        <taxon>Bacillota</taxon>
        <taxon>Clostridia</taxon>
        <taxon>Eubacteriales</taxon>
        <taxon>Clostridiaceae</taxon>
        <taxon>Clostridium</taxon>
    </lineage>
</organism>
<reference evidence="1 2" key="2">
    <citation type="submission" date="2013-03" db="EMBL/GenBank/DDBJ databases">
        <title>Diversity in Clostridium botulinum.</title>
        <authorList>
            <person name="Timme R.E."/>
            <person name="Allard M."/>
            <person name="Luo Y."/>
            <person name="Strain E."/>
            <person name="Gonzalez-Escalona N."/>
            <person name="Brown E."/>
        </authorList>
    </citation>
    <scope>NUCLEOTIDE SEQUENCE [LARGE SCALE GENOMIC DNA]</scope>
    <source>
        <strain evidence="1 2">CFSAN001627</strain>
    </source>
</reference>
<comment type="caution">
    <text evidence="1">The sequence shown here is derived from an EMBL/GenBank/DDBJ whole genome shotgun (WGS) entry which is preliminary data.</text>
</comment>
<protein>
    <submittedName>
        <fullName evidence="1">Uncharacterized protein</fullName>
    </submittedName>
</protein>
<dbReference type="AlphaFoldDB" id="M1ZZ25"/>
<sequence length="27" mass="2848">MLYLFIAVLAGASIVAGRIINSNLAEK</sequence>
<proteinExistence type="predicted"/>
<feature type="non-terminal residue" evidence="1">
    <location>
        <position position="27"/>
    </location>
</feature>
<dbReference type="EMBL" id="AMXI01000222">
    <property type="protein sequence ID" value="EKN42863.1"/>
    <property type="molecule type" value="Genomic_DNA"/>
</dbReference>
<evidence type="ECO:0000313" key="2">
    <source>
        <dbReference type="Proteomes" id="UP000011944"/>
    </source>
</evidence>
<dbReference type="Proteomes" id="UP000011944">
    <property type="component" value="Unassembled WGS sequence"/>
</dbReference>